<sequence length="392" mass="44443">MKKRRKIVKLTTASFFMMSVCSCIEPFEAKFEDFESIVIVEATITDKLGQQRIFLTRTFEFDDDGPFPESNATVRVEGGGNVFTFQESTPGVYLSTQAFVAEPNIEYQLLIETQNGRSYSSEQMTLTQNTQIDALQAERITNDLGEDGVAILVDSFDATGNSLNYLYQYEETYKIIAPDWAPLDYVIQNQDGIEILELLPRSLDEQTCYRTVASNSIILTNTSNLSEDRVSNYMVRFIGSNNYILSHRYSILLKQFVLSNAAYTFYERLNLFSENESLFSENQPGFLEGNISSEDSREKVLGFFSVSSVSEERIFFDYEDFFPDERLPEYVDPCNPSGINAGLLEQVRANVVKYFGIIEDNVTGEVKNAVVPRVCGDCTVLGSSEIPEFWIE</sequence>
<dbReference type="OrthoDB" id="1062680at2"/>
<gene>
    <name evidence="2" type="ORF">DKG77_10895</name>
</gene>
<keyword evidence="1" id="KW-0732">Signal</keyword>
<proteinExistence type="predicted"/>
<dbReference type="Pfam" id="PF14054">
    <property type="entry name" value="DUF4249"/>
    <property type="match status" value="1"/>
</dbReference>
<feature type="signal peptide" evidence="1">
    <location>
        <begin position="1"/>
        <end position="22"/>
    </location>
</feature>
<evidence type="ECO:0000313" key="3">
    <source>
        <dbReference type="Proteomes" id="UP000245762"/>
    </source>
</evidence>
<dbReference type="Proteomes" id="UP000245762">
    <property type="component" value="Unassembled WGS sequence"/>
</dbReference>
<dbReference type="InterPro" id="IPR025345">
    <property type="entry name" value="DUF4249"/>
</dbReference>
<name>A0A316L186_9FLAO</name>
<keyword evidence="3" id="KW-1185">Reference proteome</keyword>
<dbReference type="AlphaFoldDB" id="A0A316L186"/>
<dbReference type="RefSeq" id="WP_109662919.1">
    <property type="nucleotide sequence ID" value="NZ_QGEG01000002.1"/>
</dbReference>
<dbReference type="PROSITE" id="PS51257">
    <property type="entry name" value="PROKAR_LIPOPROTEIN"/>
    <property type="match status" value="1"/>
</dbReference>
<protein>
    <submittedName>
        <fullName evidence="2">DUF4249 domain-containing protein</fullName>
    </submittedName>
</protein>
<organism evidence="2 3">
    <name type="scientific">Flagellimonas aquimarina</name>
    <dbReference type="NCBI Taxonomy" id="2201895"/>
    <lineage>
        <taxon>Bacteria</taxon>
        <taxon>Pseudomonadati</taxon>
        <taxon>Bacteroidota</taxon>
        <taxon>Flavobacteriia</taxon>
        <taxon>Flavobacteriales</taxon>
        <taxon>Flavobacteriaceae</taxon>
        <taxon>Flagellimonas</taxon>
    </lineage>
</organism>
<feature type="chain" id="PRO_5016319028" evidence="1">
    <location>
        <begin position="23"/>
        <end position="392"/>
    </location>
</feature>
<evidence type="ECO:0000313" key="2">
    <source>
        <dbReference type="EMBL" id="PWL38745.1"/>
    </source>
</evidence>
<accession>A0A316L186</accession>
<comment type="caution">
    <text evidence="2">The sequence shown here is derived from an EMBL/GenBank/DDBJ whole genome shotgun (WGS) entry which is preliminary data.</text>
</comment>
<dbReference type="EMBL" id="QGEG01000002">
    <property type="protein sequence ID" value="PWL38745.1"/>
    <property type="molecule type" value="Genomic_DNA"/>
</dbReference>
<evidence type="ECO:0000256" key="1">
    <source>
        <dbReference type="SAM" id="SignalP"/>
    </source>
</evidence>
<reference evidence="2 3" key="1">
    <citation type="submission" date="2018-05" db="EMBL/GenBank/DDBJ databases">
        <title>Complete genome sequence of Flagellimonas aquimarina ECD12 isolated from seaweed Ecklonia cava.</title>
        <authorList>
            <person name="Choi S."/>
            <person name="Seong C."/>
        </authorList>
    </citation>
    <scope>NUCLEOTIDE SEQUENCE [LARGE SCALE GENOMIC DNA]</scope>
    <source>
        <strain evidence="2 3">ECD12</strain>
    </source>
</reference>